<proteinExistence type="predicted"/>
<evidence type="ECO:0000313" key="2">
    <source>
        <dbReference type="Proteomes" id="UP000006790"/>
    </source>
</evidence>
<dbReference type="AlphaFoldDB" id="G8JUX0"/>
<sequence length="147" mass="16331">MRPLLSPPSSLADTQEVPSRPRNATCFLSKLEASPFSVTGTAENRVAVLLSRCASSLFSRKYTCIIFYAMLNLLCSSRCSFLWAALAGYPVRLIFRHRLSDPESSVSTAASAVTRPILSVTRPMTQKRSCRHKRYWFLVPGACVRAV</sequence>
<dbReference type="HOGENOM" id="CLU_1768042_0_0_1"/>
<evidence type="ECO:0000313" key="1">
    <source>
        <dbReference type="EMBL" id="AET40449.1"/>
    </source>
</evidence>
<dbReference type="KEGG" id="erc:Ecym_6046"/>
<accession>G8JUX0</accession>
<dbReference type="EMBL" id="CP002502">
    <property type="protein sequence ID" value="AET40449.1"/>
    <property type="molecule type" value="Genomic_DNA"/>
</dbReference>
<dbReference type="InParanoid" id="G8JUX0"/>
<keyword evidence="2" id="KW-1185">Reference proteome</keyword>
<dbReference type="GeneID" id="11470951"/>
<name>G8JUX0_ERECY</name>
<dbReference type="Proteomes" id="UP000006790">
    <property type="component" value="Chromosome 6"/>
</dbReference>
<protein>
    <submittedName>
        <fullName evidence="1">Uncharacterized protein</fullName>
    </submittedName>
</protein>
<reference evidence="2" key="1">
    <citation type="journal article" date="2012" name="G3 (Bethesda)">
        <title>Pichia sorbitophila, an interspecies yeast hybrid reveals early steps of genome resolution following polyploidization.</title>
        <authorList>
            <person name="Leh Louis V."/>
            <person name="Despons L."/>
            <person name="Friedrich A."/>
            <person name="Martin T."/>
            <person name="Durrens P."/>
            <person name="Casaregola S."/>
            <person name="Neuveglise C."/>
            <person name="Fairhead C."/>
            <person name="Marck C."/>
            <person name="Cruz J.A."/>
            <person name="Straub M.L."/>
            <person name="Kugler V."/>
            <person name="Sacerdot C."/>
            <person name="Uzunov Z."/>
            <person name="Thierry A."/>
            <person name="Weiss S."/>
            <person name="Bleykasten C."/>
            <person name="De Montigny J."/>
            <person name="Jacques N."/>
            <person name="Jung P."/>
            <person name="Lemaire M."/>
            <person name="Mallet S."/>
            <person name="Morel G."/>
            <person name="Richard G.F."/>
            <person name="Sarkar A."/>
            <person name="Savel G."/>
            <person name="Schacherer J."/>
            <person name="Seret M.L."/>
            <person name="Talla E."/>
            <person name="Samson G."/>
            <person name="Jubin C."/>
            <person name="Poulain J."/>
            <person name="Vacherie B."/>
            <person name="Barbe V."/>
            <person name="Pelletier E."/>
            <person name="Sherman D.J."/>
            <person name="Westhof E."/>
            <person name="Weissenbach J."/>
            <person name="Baret P.V."/>
            <person name="Wincker P."/>
            <person name="Gaillardin C."/>
            <person name="Dujon B."/>
            <person name="Souciet J.L."/>
        </authorList>
    </citation>
    <scope>NUCLEOTIDE SEQUENCE [LARGE SCALE GENOMIC DNA]</scope>
    <source>
        <strain evidence="2">CBS 270.75 / DBVPG 7215 / KCTC 17166 / NRRL Y-17582</strain>
    </source>
</reference>
<gene>
    <name evidence="1" type="ordered locus">Ecym_6046</name>
</gene>
<dbReference type="RefSeq" id="XP_003647266.1">
    <property type="nucleotide sequence ID" value="XM_003647218.1"/>
</dbReference>
<organism evidence="1 2">
    <name type="scientific">Eremothecium cymbalariae (strain CBS 270.75 / DBVPG 7215 / KCTC 17166 / NRRL Y-17582)</name>
    <name type="common">Yeast</name>
    <dbReference type="NCBI Taxonomy" id="931890"/>
    <lineage>
        <taxon>Eukaryota</taxon>
        <taxon>Fungi</taxon>
        <taxon>Dikarya</taxon>
        <taxon>Ascomycota</taxon>
        <taxon>Saccharomycotina</taxon>
        <taxon>Saccharomycetes</taxon>
        <taxon>Saccharomycetales</taxon>
        <taxon>Saccharomycetaceae</taxon>
        <taxon>Eremothecium</taxon>
    </lineage>
</organism>